<evidence type="ECO:0000256" key="1">
    <source>
        <dbReference type="SAM" id="Phobius"/>
    </source>
</evidence>
<feature type="domain" description="DUF2061" evidence="2">
    <location>
        <begin position="18"/>
        <end position="69"/>
    </location>
</feature>
<dbReference type="OrthoDB" id="322944at2157"/>
<keyword evidence="1" id="KW-1133">Transmembrane helix</keyword>
<dbReference type="Proteomes" id="UP000253273">
    <property type="component" value="Chromosome"/>
</dbReference>
<dbReference type="AlphaFoldDB" id="A0A345E132"/>
<organism evidence="3 6">
    <name type="scientific">Haloplanus rubicundus</name>
    <dbReference type="NCBI Taxonomy" id="1547898"/>
    <lineage>
        <taxon>Archaea</taxon>
        <taxon>Methanobacteriati</taxon>
        <taxon>Methanobacteriota</taxon>
        <taxon>Stenosarchaea group</taxon>
        <taxon>Halobacteria</taxon>
        <taxon>Halobacteriales</taxon>
        <taxon>Haloferacaceae</taxon>
        <taxon>Haloplanus</taxon>
    </lineage>
</organism>
<keyword evidence="6" id="KW-1185">Reference proteome</keyword>
<keyword evidence="1" id="KW-0812">Transmembrane</keyword>
<reference evidence="3 6" key="2">
    <citation type="submission" date="2018-07" db="EMBL/GenBank/DDBJ databases">
        <title>Genome sequences of Haloplanus sp. CBA1113.</title>
        <authorList>
            <person name="Kim Y.B."/>
            <person name="Roh S.W."/>
        </authorList>
    </citation>
    <scope>NUCLEOTIDE SEQUENCE [LARGE SCALE GENOMIC DNA]</scope>
    <source>
        <strain evidence="3 6">CBA1113</strain>
    </source>
</reference>
<evidence type="ECO:0000259" key="2">
    <source>
        <dbReference type="Pfam" id="PF09834"/>
    </source>
</evidence>
<keyword evidence="1" id="KW-0472">Membrane</keyword>
<sequence>MCPSVTARSPRQSRSRALVKTLGYRLLMVVVTVVVAWAVVGDLAQAASIGLVANLVKTGTYYAYERFWDRVAWGLPE</sequence>
<dbReference type="RefSeq" id="WP_114585052.1">
    <property type="nucleotide sequence ID" value="NZ_CP031148.1"/>
</dbReference>
<dbReference type="Proteomes" id="UP000252985">
    <property type="component" value="Chromosome"/>
</dbReference>
<gene>
    <name evidence="4" type="ORF">DU484_04875</name>
    <name evidence="3" type="ORF">DU500_05315</name>
</gene>
<dbReference type="EMBL" id="CP031148">
    <property type="protein sequence ID" value="AXG09251.1"/>
    <property type="molecule type" value="Genomic_DNA"/>
</dbReference>
<accession>A0A345E132</accession>
<dbReference type="EMBL" id="CP031150">
    <property type="protein sequence ID" value="AXG05904.1"/>
    <property type="molecule type" value="Genomic_DNA"/>
</dbReference>
<protein>
    <submittedName>
        <fullName evidence="3">DUF2061 domain-containing protein</fullName>
    </submittedName>
</protein>
<dbReference type="KEGG" id="haq:DU484_04875"/>
<feature type="transmembrane region" description="Helical" evidence="1">
    <location>
        <begin position="21"/>
        <end position="40"/>
    </location>
</feature>
<accession>A0A345EAM9</accession>
<dbReference type="InterPro" id="IPR018638">
    <property type="entry name" value="DUF2061_membrane"/>
</dbReference>
<evidence type="ECO:0000313" key="3">
    <source>
        <dbReference type="EMBL" id="AXG05904.1"/>
    </source>
</evidence>
<evidence type="ECO:0000313" key="6">
    <source>
        <dbReference type="Proteomes" id="UP000253273"/>
    </source>
</evidence>
<evidence type="ECO:0000313" key="4">
    <source>
        <dbReference type="EMBL" id="AXG09251.1"/>
    </source>
</evidence>
<name>A0A345E132_9EURY</name>
<reference evidence="4 5" key="1">
    <citation type="submission" date="2018-07" db="EMBL/GenBank/DDBJ databases">
        <title>Genome sequences of Haloplanus sp. CBA1112.</title>
        <authorList>
            <person name="Kim Y.B."/>
            <person name="Roh S.W."/>
        </authorList>
    </citation>
    <scope>NUCLEOTIDE SEQUENCE [LARGE SCALE GENOMIC DNA]</scope>
    <source>
        <strain evidence="4 5">CBA1112</strain>
    </source>
</reference>
<dbReference type="KEGG" id="haj:DU500_05315"/>
<evidence type="ECO:0000313" key="5">
    <source>
        <dbReference type="Proteomes" id="UP000252985"/>
    </source>
</evidence>
<dbReference type="GeneID" id="37286287"/>
<dbReference type="Pfam" id="PF09834">
    <property type="entry name" value="DUF2061"/>
    <property type="match status" value="1"/>
</dbReference>
<proteinExistence type="predicted"/>